<dbReference type="Proteomes" id="UP000023152">
    <property type="component" value="Unassembled WGS sequence"/>
</dbReference>
<evidence type="ECO:0000256" key="1">
    <source>
        <dbReference type="SAM" id="MobiDB-lite"/>
    </source>
</evidence>
<feature type="compositionally biased region" description="Basic and acidic residues" evidence="1">
    <location>
        <begin position="73"/>
        <end position="84"/>
    </location>
</feature>
<feature type="compositionally biased region" description="Low complexity" evidence="1">
    <location>
        <begin position="89"/>
        <end position="105"/>
    </location>
</feature>
<proteinExistence type="predicted"/>
<evidence type="ECO:0000313" key="3">
    <source>
        <dbReference type="Proteomes" id="UP000023152"/>
    </source>
</evidence>
<evidence type="ECO:0000313" key="2">
    <source>
        <dbReference type="EMBL" id="ETO26091.1"/>
    </source>
</evidence>
<accession>X6NJB0</accession>
<protein>
    <submittedName>
        <fullName evidence="2">Uncharacterized protein</fullName>
    </submittedName>
</protein>
<keyword evidence="3" id="KW-1185">Reference proteome</keyword>
<feature type="compositionally biased region" description="Basic and acidic residues" evidence="1">
    <location>
        <begin position="9"/>
        <end position="25"/>
    </location>
</feature>
<sequence>ELLDSLENAPDKEQMQTEYEKKKKELEKVDPWHLGVLFDASDAQTYYEYITPQLDYEVRGDNSGEDLMTCEEQKEKDNDNDKDKHNHHGNNQNKNTANANNNKGQGEPLVMFGELVFKCKYKDFPYPTWECWDKLQRFDVFKNYIYAQKNWKLSDYPRSTPLQSLKLIAALQTHYPHEVQEILTNMSKFGPPQVRSQLRFMFYRNIDKW</sequence>
<feature type="region of interest" description="Disordered" evidence="1">
    <location>
        <begin position="73"/>
        <end position="105"/>
    </location>
</feature>
<dbReference type="AlphaFoldDB" id="X6NJB0"/>
<gene>
    <name evidence="2" type="ORF">RFI_11045</name>
</gene>
<dbReference type="EMBL" id="ASPP01008095">
    <property type="protein sequence ID" value="ETO26091.1"/>
    <property type="molecule type" value="Genomic_DNA"/>
</dbReference>
<feature type="non-terminal residue" evidence="2">
    <location>
        <position position="1"/>
    </location>
</feature>
<comment type="caution">
    <text evidence="2">The sequence shown here is derived from an EMBL/GenBank/DDBJ whole genome shotgun (WGS) entry which is preliminary data.</text>
</comment>
<reference evidence="2 3" key="1">
    <citation type="journal article" date="2013" name="Curr. Biol.">
        <title>The Genome of the Foraminiferan Reticulomyxa filosa.</title>
        <authorList>
            <person name="Glockner G."/>
            <person name="Hulsmann N."/>
            <person name="Schleicher M."/>
            <person name="Noegel A.A."/>
            <person name="Eichinger L."/>
            <person name="Gallinger C."/>
            <person name="Pawlowski J."/>
            <person name="Sierra R."/>
            <person name="Euteneuer U."/>
            <person name="Pillet L."/>
            <person name="Moustafa A."/>
            <person name="Platzer M."/>
            <person name="Groth M."/>
            <person name="Szafranski K."/>
            <person name="Schliwa M."/>
        </authorList>
    </citation>
    <scope>NUCLEOTIDE SEQUENCE [LARGE SCALE GENOMIC DNA]</scope>
</reference>
<organism evidence="2 3">
    <name type="scientific">Reticulomyxa filosa</name>
    <dbReference type="NCBI Taxonomy" id="46433"/>
    <lineage>
        <taxon>Eukaryota</taxon>
        <taxon>Sar</taxon>
        <taxon>Rhizaria</taxon>
        <taxon>Retaria</taxon>
        <taxon>Foraminifera</taxon>
        <taxon>Monothalamids</taxon>
        <taxon>Reticulomyxidae</taxon>
        <taxon>Reticulomyxa</taxon>
    </lineage>
</organism>
<name>X6NJB0_RETFI</name>
<feature type="region of interest" description="Disordered" evidence="1">
    <location>
        <begin position="1"/>
        <end position="25"/>
    </location>
</feature>